<proteinExistence type="predicted"/>
<comment type="caution">
    <text evidence="1">The sequence shown here is derived from an EMBL/GenBank/DDBJ whole genome shotgun (WGS) entry which is preliminary data.</text>
</comment>
<organism evidence="1 2">
    <name type="scientific">Gigaspora margarita</name>
    <dbReference type="NCBI Taxonomy" id="4874"/>
    <lineage>
        <taxon>Eukaryota</taxon>
        <taxon>Fungi</taxon>
        <taxon>Fungi incertae sedis</taxon>
        <taxon>Mucoromycota</taxon>
        <taxon>Glomeromycotina</taxon>
        <taxon>Glomeromycetes</taxon>
        <taxon>Diversisporales</taxon>
        <taxon>Gigasporaceae</taxon>
        <taxon>Gigaspora</taxon>
    </lineage>
</organism>
<keyword evidence="2" id="KW-1185">Reference proteome</keyword>
<name>A0ABN7UY18_GIGMA</name>
<protein>
    <submittedName>
        <fullName evidence="1">36525_t:CDS:1</fullName>
    </submittedName>
</protein>
<evidence type="ECO:0000313" key="1">
    <source>
        <dbReference type="EMBL" id="CAG8685395.1"/>
    </source>
</evidence>
<gene>
    <name evidence="1" type="ORF">GMARGA_LOCUS11225</name>
</gene>
<dbReference type="Proteomes" id="UP000789901">
    <property type="component" value="Unassembled WGS sequence"/>
</dbReference>
<reference evidence="1 2" key="1">
    <citation type="submission" date="2021-06" db="EMBL/GenBank/DDBJ databases">
        <authorList>
            <person name="Kallberg Y."/>
            <person name="Tangrot J."/>
            <person name="Rosling A."/>
        </authorList>
    </citation>
    <scope>NUCLEOTIDE SEQUENCE [LARGE SCALE GENOMIC DNA]</scope>
    <source>
        <strain evidence="1 2">120-4 pot B 10/14</strain>
    </source>
</reference>
<sequence length="53" mass="6295">MSFKSKIIQIKMARYFINLASDKNFHTILYQKKLSVSDFIFNVLTADLNVYEF</sequence>
<accession>A0ABN7UY18</accession>
<dbReference type="EMBL" id="CAJVQB010006506">
    <property type="protein sequence ID" value="CAG8685395.1"/>
    <property type="molecule type" value="Genomic_DNA"/>
</dbReference>
<evidence type="ECO:0000313" key="2">
    <source>
        <dbReference type="Proteomes" id="UP000789901"/>
    </source>
</evidence>